<comment type="caution">
    <text evidence="1">The sequence shown here is derived from an EMBL/GenBank/DDBJ whole genome shotgun (WGS) entry which is preliminary data.</text>
</comment>
<name>A0A9P8AV63_9AGAR</name>
<proteinExistence type="predicted"/>
<organism evidence="1 2">
    <name type="scientific">Guyanagaster necrorhizus</name>
    <dbReference type="NCBI Taxonomy" id="856835"/>
    <lineage>
        <taxon>Eukaryota</taxon>
        <taxon>Fungi</taxon>
        <taxon>Dikarya</taxon>
        <taxon>Basidiomycota</taxon>
        <taxon>Agaricomycotina</taxon>
        <taxon>Agaricomycetes</taxon>
        <taxon>Agaricomycetidae</taxon>
        <taxon>Agaricales</taxon>
        <taxon>Marasmiineae</taxon>
        <taxon>Physalacriaceae</taxon>
        <taxon>Guyanagaster</taxon>
    </lineage>
</organism>
<dbReference type="GeneID" id="66099310"/>
<sequence>MVDCIVCGLSCEDDQTLERHWDRCHPSLANINRSVKGIQVTPPAPIFYCDECYMSFPTMAACSKHVNRDVCRGSRPYGMARDDSCPLLAKCSTVSSTIITFFDQIKPKRVMAKMKRRSRWNCHRYSVI</sequence>
<dbReference type="RefSeq" id="XP_043041092.1">
    <property type="nucleotide sequence ID" value="XM_043177023.1"/>
</dbReference>
<reference evidence="1" key="1">
    <citation type="submission" date="2020-11" db="EMBL/GenBank/DDBJ databases">
        <title>Adaptations for nitrogen fixation in a non-lichenized fungal sporocarp promotes dispersal by wood-feeding termites.</title>
        <authorList>
            <consortium name="DOE Joint Genome Institute"/>
            <person name="Koch R.A."/>
            <person name="Yoon G."/>
            <person name="Arayal U."/>
            <person name="Lail K."/>
            <person name="Amirebrahimi M."/>
            <person name="Labutti K."/>
            <person name="Lipzen A."/>
            <person name="Riley R."/>
            <person name="Barry K."/>
            <person name="Henrissat B."/>
            <person name="Grigoriev I.V."/>
            <person name="Herr J.R."/>
            <person name="Aime M.C."/>
        </authorList>
    </citation>
    <scope>NUCLEOTIDE SEQUENCE</scope>
    <source>
        <strain evidence="1">MCA 3950</strain>
    </source>
</reference>
<protein>
    <submittedName>
        <fullName evidence="1">Uncharacterized protein</fullName>
    </submittedName>
</protein>
<dbReference type="AlphaFoldDB" id="A0A9P8AV63"/>
<evidence type="ECO:0000313" key="2">
    <source>
        <dbReference type="Proteomes" id="UP000812287"/>
    </source>
</evidence>
<dbReference type="Gene3D" id="3.30.160.60">
    <property type="entry name" value="Classic Zinc Finger"/>
    <property type="match status" value="1"/>
</dbReference>
<dbReference type="Proteomes" id="UP000812287">
    <property type="component" value="Unassembled WGS sequence"/>
</dbReference>
<accession>A0A9P8AV63</accession>
<dbReference type="EMBL" id="MU250531">
    <property type="protein sequence ID" value="KAG7447592.1"/>
    <property type="molecule type" value="Genomic_DNA"/>
</dbReference>
<dbReference type="OrthoDB" id="3073170at2759"/>
<gene>
    <name evidence="1" type="ORF">BT62DRAFT_1004348</name>
</gene>
<evidence type="ECO:0000313" key="1">
    <source>
        <dbReference type="EMBL" id="KAG7447592.1"/>
    </source>
</evidence>
<keyword evidence="2" id="KW-1185">Reference proteome</keyword>